<dbReference type="SUPFAM" id="SSF82693">
    <property type="entry name" value="Multidrug efflux transporter AcrB pore domain, PN1, PN2, PC1 and PC2 subdomains"/>
    <property type="match status" value="3"/>
</dbReference>
<dbReference type="PANTHER" id="PTHR32063:SF0">
    <property type="entry name" value="SWARMING MOTILITY PROTEIN SWRC"/>
    <property type="match status" value="1"/>
</dbReference>
<feature type="transmembrane region" description="Helical" evidence="1">
    <location>
        <begin position="460"/>
        <end position="478"/>
    </location>
</feature>
<accession>A0A0U1L4H1</accession>
<dbReference type="Gene3D" id="3.30.70.1320">
    <property type="entry name" value="Multidrug efflux transporter AcrB pore domain like"/>
    <property type="match status" value="1"/>
</dbReference>
<dbReference type="EMBL" id="CTRP01000014">
    <property type="protein sequence ID" value="CQR74405.1"/>
    <property type="molecule type" value="Genomic_DNA"/>
</dbReference>
<feature type="transmembrane region" description="Helical" evidence="1">
    <location>
        <begin position="332"/>
        <end position="350"/>
    </location>
</feature>
<gene>
    <name evidence="2" type="ORF">SpAn4DRAFT_0867</name>
</gene>
<proteinExistence type="predicted"/>
<keyword evidence="3" id="KW-1185">Reference proteome</keyword>
<dbReference type="InterPro" id="IPR027463">
    <property type="entry name" value="AcrB_DN_DC_subdom"/>
</dbReference>
<dbReference type="SUPFAM" id="SSF82714">
    <property type="entry name" value="Multidrug efflux transporter AcrB TolC docking domain, DN and DC subdomains"/>
    <property type="match status" value="2"/>
</dbReference>
<dbReference type="Gene3D" id="3.30.70.1430">
    <property type="entry name" value="Multidrug efflux transporter AcrB pore domain"/>
    <property type="match status" value="2"/>
</dbReference>
<dbReference type="Proteomes" id="UP000049855">
    <property type="component" value="Unassembled WGS sequence"/>
</dbReference>
<dbReference type="SUPFAM" id="SSF82866">
    <property type="entry name" value="Multidrug efflux transporter AcrB transmembrane domain"/>
    <property type="match status" value="2"/>
</dbReference>
<dbReference type="GO" id="GO:0042910">
    <property type="term" value="F:xenobiotic transmembrane transporter activity"/>
    <property type="evidence" value="ECO:0007669"/>
    <property type="project" value="TreeGrafter"/>
</dbReference>
<dbReference type="AlphaFoldDB" id="A0A0U1L4H1"/>
<dbReference type="PRINTS" id="PR00702">
    <property type="entry name" value="ACRIFLAVINRP"/>
</dbReference>
<name>A0A0U1L4H1_9FIRM</name>
<feature type="transmembrane region" description="Helical" evidence="1">
    <location>
        <begin position="428"/>
        <end position="448"/>
    </location>
</feature>
<evidence type="ECO:0000313" key="3">
    <source>
        <dbReference type="Proteomes" id="UP000049855"/>
    </source>
</evidence>
<dbReference type="Pfam" id="PF00873">
    <property type="entry name" value="ACR_tran"/>
    <property type="match status" value="1"/>
</dbReference>
<evidence type="ECO:0000256" key="1">
    <source>
        <dbReference type="SAM" id="Phobius"/>
    </source>
</evidence>
<keyword evidence="1" id="KW-1133">Transmembrane helix</keyword>
<keyword evidence="1" id="KW-0472">Membrane</keyword>
<protein>
    <submittedName>
        <fullName evidence="2">Acriflavin resistance protein</fullName>
    </submittedName>
</protein>
<dbReference type="InterPro" id="IPR001036">
    <property type="entry name" value="Acrflvin-R"/>
</dbReference>
<sequence>MNITRFSLQRPVGITMIVMLFVVLGIYSFFHIGVELLPTLNNPYFSISVEYSGASVEEMEESVIKPLEKELASLSHLQKILAIARPEKATIVLEFDYTANTDIASIDASKAINRVRKNLPDEVDEPVIIRRDANSEPIMEIAVKAQYTLSDIYGKADQIFKERLQRADGVSDVTVGGGRDREVAVLVNRDKLSLYNLSLDQIAKRIAEDNLLLPAGSVYTDTQESDVRLAARYNSPDEIKRVYLPNANGAAIPLTEIAEVTEQDSRVIRYARINGDDTVSLKVYKNSDANIVNTVKAIQAQLATLQSEYPDYQFIVVANDANYIDKSLKNTLTALVEGIITTGLVLFLFLRGWRSTVAVMIAIPTSLISTFLVMYAVGFTFNMMSLMGMALCIGILVDDAIVVLENIHRHRQMGKSPAAAAEEGRNEIGMAAIAMTLCDVVVFLPIAFMTDMTGQYFRQFGLTIVFVTLFSLFISFTLTPMLASRLFTTGVSPEASGKVWAFVDKLETAAVRRYEQLLCWSLANGKRVIGAVLILFIATILLVPTGIIGAEYMPLTDESSFQIAVELPVGQNLEMTDAVVAELEQYVLSIPEVTYCLSDVGLTSSNKAKLTVQLVGKRERSRSVWQITDATRSFAKDNLPQAAVRISEAKSSVAGISTGGGEEHSSLLIYLLGADMDSLIKASYKLQKILTTVTGTKDIRSNYRVGVPEFKLTVDRDRMKFFNTSVQDVKEAFSGAISGKKAGVLPNDSQNNGRDTDIVVRLKGSDSFKPSDLTSIPVKADNKTVFLGDVAHIEEKVGPIGITRINKQRSVIVQANVTDRPLNEVVQELESLIKQEGLPEGVTYRLGGQAANMGSSYGEIIQALLLSLLLVYMLLAVLYESAFTPMIRMLSLPLGLIGSLLLLLFTNNTINVYSLIGFLVMDGLVAKNGTLLLDYTLTLMGRGMNAYEALVEAGKTRLKPIFMTTLTMVVGMLPTALSLSEGSETRVSMAWVIIGGLLSSTVFTLLVIPIVFLFFEHYPARSWVTGALDYAKRWTGY</sequence>
<dbReference type="PANTHER" id="PTHR32063">
    <property type="match status" value="1"/>
</dbReference>
<feature type="transmembrane region" description="Helical" evidence="1">
    <location>
        <begin position="958"/>
        <end position="977"/>
    </location>
</feature>
<dbReference type="Gene3D" id="3.30.70.1440">
    <property type="entry name" value="Multidrug efflux transporter AcrB pore domain"/>
    <property type="match status" value="1"/>
</dbReference>
<evidence type="ECO:0000313" key="2">
    <source>
        <dbReference type="EMBL" id="CQR74405.1"/>
    </source>
</evidence>
<feature type="transmembrane region" description="Helical" evidence="1">
    <location>
        <begin position="886"/>
        <end position="906"/>
    </location>
</feature>
<feature type="transmembrane region" description="Helical" evidence="1">
    <location>
        <begin position="860"/>
        <end position="879"/>
    </location>
</feature>
<dbReference type="Gene3D" id="3.30.2090.10">
    <property type="entry name" value="Multidrug efflux transporter AcrB TolC docking domain, DN and DC subdomains"/>
    <property type="match status" value="2"/>
</dbReference>
<feature type="transmembrane region" description="Helical" evidence="1">
    <location>
        <begin position="357"/>
        <end position="377"/>
    </location>
</feature>
<dbReference type="Gene3D" id="1.20.1640.10">
    <property type="entry name" value="Multidrug efflux transporter AcrB transmembrane domain"/>
    <property type="match status" value="2"/>
</dbReference>
<feature type="transmembrane region" description="Helical" evidence="1">
    <location>
        <begin position="989"/>
        <end position="1015"/>
    </location>
</feature>
<organism evidence="2 3">
    <name type="scientific">Sporomusa ovata</name>
    <dbReference type="NCBI Taxonomy" id="2378"/>
    <lineage>
        <taxon>Bacteria</taxon>
        <taxon>Bacillati</taxon>
        <taxon>Bacillota</taxon>
        <taxon>Negativicutes</taxon>
        <taxon>Selenomonadales</taxon>
        <taxon>Sporomusaceae</taxon>
        <taxon>Sporomusa</taxon>
    </lineage>
</organism>
<dbReference type="RefSeq" id="WP_021170404.1">
    <property type="nucleotide sequence ID" value="NZ_CTRP01000014.1"/>
</dbReference>
<feature type="transmembrane region" description="Helical" evidence="1">
    <location>
        <begin position="12"/>
        <end position="30"/>
    </location>
</feature>
<dbReference type="GO" id="GO:0005886">
    <property type="term" value="C:plasma membrane"/>
    <property type="evidence" value="ECO:0007669"/>
    <property type="project" value="TreeGrafter"/>
</dbReference>
<reference evidence="3" key="1">
    <citation type="submission" date="2015-03" db="EMBL/GenBank/DDBJ databases">
        <authorList>
            <person name="Nijsse Bart"/>
        </authorList>
    </citation>
    <scope>NUCLEOTIDE SEQUENCE [LARGE SCALE GENOMIC DNA]</scope>
</reference>
<feature type="transmembrane region" description="Helical" evidence="1">
    <location>
        <begin position="528"/>
        <end position="550"/>
    </location>
</feature>
<keyword evidence="1" id="KW-0812">Transmembrane</keyword>
<feature type="transmembrane region" description="Helical" evidence="1">
    <location>
        <begin position="383"/>
        <end position="407"/>
    </location>
</feature>